<comment type="caution">
    <text evidence="2">The sequence shown here is derived from an EMBL/GenBank/DDBJ whole genome shotgun (WGS) entry which is preliminary data.</text>
</comment>
<accession>A0A2T0Q7H8</accession>
<dbReference type="AlphaFoldDB" id="A0A2T0Q7H8"/>
<dbReference type="Proteomes" id="UP000237846">
    <property type="component" value="Unassembled WGS sequence"/>
</dbReference>
<gene>
    <name evidence="2" type="ORF">CLV72_103383</name>
</gene>
<evidence type="ECO:0000313" key="2">
    <source>
        <dbReference type="EMBL" id="PRX99777.1"/>
    </source>
</evidence>
<evidence type="ECO:0000259" key="1">
    <source>
        <dbReference type="Pfam" id="PF21527"/>
    </source>
</evidence>
<name>A0A2T0Q7H8_9ACTN</name>
<dbReference type="InterPro" id="IPR049002">
    <property type="entry name" value="Stv"/>
</dbReference>
<dbReference type="OrthoDB" id="5186070at2"/>
<proteinExistence type="predicted"/>
<dbReference type="RefSeq" id="WP_106244678.1">
    <property type="nucleotide sequence ID" value="NZ_PVZC01000003.1"/>
</dbReference>
<organism evidence="2 3">
    <name type="scientific">Allonocardiopsis opalescens</name>
    <dbReference type="NCBI Taxonomy" id="1144618"/>
    <lineage>
        <taxon>Bacteria</taxon>
        <taxon>Bacillati</taxon>
        <taxon>Actinomycetota</taxon>
        <taxon>Actinomycetes</taxon>
        <taxon>Streptosporangiales</taxon>
        <taxon>Allonocardiopsis</taxon>
    </lineage>
</organism>
<protein>
    <recommendedName>
        <fullName evidence="1">Putative adhesin Stv domain-containing protein</fullName>
    </recommendedName>
</protein>
<reference evidence="2 3" key="1">
    <citation type="submission" date="2018-03" db="EMBL/GenBank/DDBJ databases">
        <title>Genomic Encyclopedia of Archaeal and Bacterial Type Strains, Phase II (KMG-II): from individual species to whole genera.</title>
        <authorList>
            <person name="Goeker M."/>
        </authorList>
    </citation>
    <scope>NUCLEOTIDE SEQUENCE [LARGE SCALE GENOMIC DNA]</scope>
    <source>
        <strain evidence="2 3">DSM 45601</strain>
    </source>
</reference>
<dbReference type="Pfam" id="PF21527">
    <property type="entry name" value="Stv"/>
    <property type="match status" value="1"/>
</dbReference>
<keyword evidence="3" id="KW-1185">Reference proteome</keyword>
<evidence type="ECO:0000313" key="3">
    <source>
        <dbReference type="Proteomes" id="UP000237846"/>
    </source>
</evidence>
<dbReference type="EMBL" id="PVZC01000003">
    <property type="protein sequence ID" value="PRX99777.1"/>
    <property type="molecule type" value="Genomic_DNA"/>
</dbReference>
<sequence length="144" mass="15426">MPVYIISTHGDPQWNAKTTVPAGVSVRFYQQFGRPMANNVGLVLQSALRNPQDARSPAVIGQYPQRALWNGPSNQTPEIDLSGDNHVFYSGIVHAESGTVIKAVAANETVTLTAALALIQADAANRNALANTNEEAVVHCLFCL</sequence>
<feature type="domain" description="Putative adhesin Stv" evidence="1">
    <location>
        <begin position="4"/>
        <end position="143"/>
    </location>
</feature>